<feature type="compositionally biased region" description="Basic residues" evidence="1">
    <location>
        <begin position="58"/>
        <end position="73"/>
    </location>
</feature>
<name>A0A1I5MM06_9BACI</name>
<evidence type="ECO:0000313" key="2">
    <source>
        <dbReference type="EMBL" id="SFP10327.1"/>
    </source>
</evidence>
<dbReference type="AlphaFoldDB" id="A0A1I5MM06"/>
<sequence length="80" mass="9422">MNCPVKNCRGRLYVLEGPRLMTSKRKSGLWRRRRQCDTCSTRMSTWEAVDLETVVKHIKKKPNGKKKNRGKPNFKKDDVM</sequence>
<gene>
    <name evidence="2" type="ORF">SAMN05518683_102273</name>
</gene>
<dbReference type="Proteomes" id="UP000198892">
    <property type="component" value="Unassembled WGS sequence"/>
</dbReference>
<dbReference type="EMBL" id="FOXD01000002">
    <property type="protein sequence ID" value="SFP10327.1"/>
    <property type="molecule type" value="Genomic_DNA"/>
</dbReference>
<feature type="region of interest" description="Disordered" evidence="1">
    <location>
        <begin position="58"/>
        <end position="80"/>
    </location>
</feature>
<protein>
    <submittedName>
        <fullName evidence="2">Uncharacterized protein</fullName>
    </submittedName>
</protein>
<organism evidence="2 3">
    <name type="scientific">Salibacterium halotolerans</name>
    <dbReference type="NCBI Taxonomy" id="1884432"/>
    <lineage>
        <taxon>Bacteria</taxon>
        <taxon>Bacillati</taxon>
        <taxon>Bacillota</taxon>
        <taxon>Bacilli</taxon>
        <taxon>Bacillales</taxon>
        <taxon>Bacillaceae</taxon>
    </lineage>
</organism>
<proteinExistence type="predicted"/>
<evidence type="ECO:0000313" key="3">
    <source>
        <dbReference type="Proteomes" id="UP000198892"/>
    </source>
</evidence>
<evidence type="ECO:0000256" key="1">
    <source>
        <dbReference type="SAM" id="MobiDB-lite"/>
    </source>
</evidence>
<reference evidence="3" key="1">
    <citation type="submission" date="2016-10" db="EMBL/GenBank/DDBJ databases">
        <authorList>
            <person name="Varghese N."/>
            <person name="Submissions S."/>
        </authorList>
    </citation>
    <scope>NUCLEOTIDE SEQUENCE [LARGE SCALE GENOMIC DNA]</scope>
    <source>
        <strain evidence="3">S7</strain>
    </source>
</reference>
<keyword evidence="3" id="KW-1185">Reference proteome</keyword>
<accession>A0A1I5MM06</accession>
<dbReference type="STRING" id="1884432.SAMN05518683_102273"/>